<dbReference type="Pfam" id="PF21537">
    <property type="entry name" value="DUF1980_C"/>
    <property type="match status" value="1"/>
</dbReference>
<dbReference type="Pfam" id="PF09323">
    <property type="entry name" value="DUF1980"/>
    <property type="match status" value="1"/>
</dbReference>
<evidence type="ECO:0000313" key="4">
    <source>
        <dbReference type="EMBL" id="MDQ0256341.1"/>
    </source>
</evidence>
<feature type="domain" description="DUF1980" evidence="2">
    <location>
        <begin position="9"/>
        <end position="124"/>
    </location>
</feature>
<reference evidence="4 5" key="1">
    <citation type="submission" date="2023-07" db="EMBL/GenBank/DDBJ databases">
        <title>Genomic Encyclopedia of Type Strains, Phase IV (KMG-IV): sequencing the most valuable type-strain genomes for metagenomic binning, comparative biology and taxonomic classification.</title>
        <authorList>
            <person name="Goeker M."/>
        </authorList>
    </citation>
    <scope>NUCLEOTIDE SEQUENCE [LARGE SCALE GENOMIC DNA]</scope>
    <source>
        <strain evidence="4 5">DSM 9768</strain>
    </source>
</reference>
<feature type="domain" description="DUF1980" evidence="3">
    <location>
        <begin position="142"/>
        <end position="266"/>
    </location>
</feature>
<feature type="transmembrane region" description="Helical" evidence="1">
    <location>
        <begin position="12"/>
        <end position="34"/>
    </location>
</feature>
<proteinExistence type="predicted"/>
<evidence type="ECO:0000259" key="2">
    <source>
        <dbReference type="Pfam" id="PF09323"/>
    </source>
</evidence>
<protein>
    <submittedName>
        <fullName evidence="4">Membrane protein</fullName>
    </submittedName>
</protein>
<feature type="transmembrane region" description="Helical" evidence="1">
    <location>
        <begin position="40"/>
        <end position="62"/>
    </location>
</feature>
<accession>A0ABT9ZYL1</accession>
<comment type="caution">
    <text evidence="4">The sequence shown here is derived from an EMBL/GenBank/DDBJ whole genome shotgun (WGS) entry which is preliminary data.</text>
</comment>
<feature type="transmembrane region" description="Helical" evidence="1">
    <location>
        <begin position="93"/>
        <end position="111"/>
    </location>
</feature>
<dbReference type="InterPro" id="IPR052955">
    <property type="entry name" value="UPF0703_membrane_permease"/>
</dbReference>
<dbReference type="Proteomes" id="UP001230005">
    <property type="component" value="Unassembled WGS sequence"/>
</dbReference>
<sequence>MYFHTQEAIKAIILLLFSGFIFMLHHTGEIIKFINPQYTAFSQIASVIFLFLFFIQVPRIFISKEQAEDHDYCTILGCNHEVGSARKVPLKSVLIYSIVLFPLVTGFLLPYKDLGAAEAVKRGICYTPNEQHLHHSEELVTSNKVFHEMMESPVLILNNLNFSVYVNNILTYPEFFDGKPLVLEGFILVGDDHPFLARFLVTHCVADAHVTGLLLSSDDNNLRNANDWVKVYGLVDTIENNGQVLPIIQVKEWKQIDQPKIPYVYP</sequence>
<evidence type="ECO:0000313" key="5">
    <source>
        <dbReference type="Proteomes" id="UP001230005"/>
    </source>
</evidence>
<gene>
    <name evidence="4" type="ORF">J2S74_003761</name>
</gene>
<dbReference type="PANTHER" id="PTHR40047">
    <property type="entry name" value="UPF0703 PROTEIN YCGQ"/>
    <property type="match status" value="1"/>
</dbReference>
<dbReference type="InterPro" id="IPR015402">
    <property type="entry name" value="DUF1980"/>
</dbReference>
<dbReference type="InterPro" id="IPR048493">
    <property type="entry name" value="DUF1980_N"/>
</dbReference>
<keyword evidence="1" id="KW-0812">Transmembrane</keyword>
<dbReference type="PANTHER" id="PTHR40047:SF1">
    <property type="entry name" value="UPF0703 PROTEIN YCGQ"/>
    <property type="match status" value="1"/>
</dbReference>
<dbReference type="NCBIfam" id="TIGR03943">
    <property type="entry name" value="TIGR03943 family putative permease subunit"/>
    <property type="match status" value="1"/>
</dbReference>
<keyword evidence="1" id="KW-0472">Membrane</keyword>
<dbReference type="EMBL" id="JAUSUG010000016">
    <property type="protein sequence ID" value="MDQ0256341.1"/>
    <property type="molecule type" value="Genomic_DNA"/>
</dbReference>
<evidence type="ECO:0000259" key="3">
    <source>
        <dbReference type="Pfam" id="PF21537"/>
    </source>
</evidence>
<dbReference type="RefSeq" id="WP_307328321.1">
    <property type="nucleotide sequence ID" value="NZ_JAUSUG010000016.1"/>
</dbReference>
<organism evidence="4 5">
    <name type="scientific">Evansella vedderi</name>
    <dbReference type="NCBI Taxonomy" id="38282"/>
    <lineage>
        <taxon>Bacteria</taxon>
        <taxon>Bacillati</taxon>
        <taxon>Bacillota</taxon>
        <taxon>Bacilli</taxon>
        <taxon>Bacillales</taxon>
        <taxon>Bacillaceae</taxon>
        <taxon>Evansella</taxon>
    </lineage>
</organism>
<dbReference type="InterPro" id="IPR048447">
    <property type="entry name" value="DUF1980_C"/>
</dbReference>
<evidence type="ECO:0000256" key="1">
    <source>
        <dbReference type="SAM" id="Phobius"/>
    </source>
</evidence>
<keyword evidence="5" id="KW-1185">Reference proteome</keyword>
<keyword evidence="1" id="KW-1133">Transmembrane helix</keyword>
<name>A0ABT9ZYL1_9BACI</name>